<sequence>MLGDIAEEIEEITEFQGDLAEYVDEMDDDLSSVEDEVYNENEIVFIPDDADDVTVLTCSRCGEPIGAQAGEVDDEDLEVTCPVCGCTMEADEVDD</sequence>
<name>Q67N95_SYMTH</name>
<dbReference type="STRING" id="292459.STH1863"/>
<keyword evidence="2" id="KW-1185">Reference proteome</keyword>
<proteinExistence type="predicted"/>
<accession>Q67N95</accession>
<dbReference type="KEGG" id="sth:STH1863"/>
<reference evidence="1 2" key="1">
    <citation type="journal article" date="2004" name="Nucleic Acids Res.">
        <title>Genome sequence of Symbiobacterium thermophilum, an uncultivable bacterium that depends on microbial commensalism.</title>
        <authorList>
            <person name="Ueda K."/>
            <person name="Yamashita A."/>
            <person name="Ishikawa J."/>
            <person name="Shimada M."/>
            <person name="Watsuji T."/>
            <person name="Morimura K."/>
            <person name="Ikeda H."/>
            <person name="Hattori M."/>
            <person name="Beppu T."/>
        </authorList>
    </citation>
    <scope>NUCLEOTIDE SEQUENCE [LARGE SCALE GENOMIC DNA]</scope>
    <source>
        <strain evidence="2">T / IAM 14863</strain>
    </source>
</reference>
<evidence type="ECO:0000313" key="1">
    <source>
        <dbReference type="EMBL" id="BAD40848.1"/>
    </source>
</evidence>
<dbReference type="HOGENOM" id="CLU_2371708_0_0_9"/>
<dbReference type="Proteomes" id="UP000000417">
    <property type="component" value="Chromosome"/>
</dbReference>
<evidence type="ECO:0000313" key="2">
    <source>
        <dbReference type="Proteomes" id="UP000000417"/>
    </source>
</evidence>
<evidence type="ECO:0008006" key="3">
    <source>
        <dbReference type="Google" id="ProtNLM"/>
    </source>
</evidence>
<dbReference type="InterPro" id="IPR054688">
    <property type="entry name" value="CD1247_N"/>
</dbReference>
<dbReference type="AlphaFoldDB" id="Q67N95"/>
<protein>
    <recommendedName>
        <fullName evidence="3">DPH-type MB domain-containing protein</fullName>
    </recommendedName>
</protein>
<organism evidence="1 2">
    <name type="scientific">Symbiobacterium thermophilum (strain DSM 24528 / JCM 14929 / IAM 14863 / T)</name>
    <dbReference type="NCBI Taxonomy" id="292459"/>
    <lineage>
        <taxon>Bacteria</taxon>
        <taxon>Bacillati</taxon>
        <taxon>Bacillota</taxon>
        <taxon>Clostridia</taxon>
        <taxon>Eubacteriales</taxon>
        <taxon>Symbiobacteriaceae</taxon>
        <taxon>Symbiobacterium</taxon>
    </lineage>
</organism>
<dbReference type="NCBIfam" id="NF045650">
    <property type="entry name" value="CD1247_Nterm"/>
    <property type="match status" value="1"/>
</dbReference>
<dbReference type="EMBL" id="AP006840">
    <property type="protein sequence ID" value="BAD40848.1"/>
    <property type="molecule type" value="Genomic_DNA"/>
</dbReference>
<gene>
    <name evidence="1" type="ordered locus">STH1863</name>
</gene>